<comment type="similarity">
    <text evidence="1">Belongs to the FHY3/FAR1 family.</text>
</comment>
<organism evidence="2">
    <name type="scientific">Sesamum radiatum</name>
    <name type="common">Black benniseed</name>
    <dbReference type="NCBI Taxonomy" id="300843"/>
    <lineage>
        <taxon>Eukaryota</taxon>
        <taxon>Viridiplantae</taxon>
        <taxon>Streptophyta</taxon>
        <taxon>Embryophyta</taxon>
        <taxon>Tracheophyta</taxon>
        <taxon>Spermatophyta</taxon>
        <taxon>Magnoliopsida</taxon>
        <taxon>eudicotyledons</taxon>
        <taxon>Gunneridae</taxon>
        <taxon>Pentapetalae</taxon>
        <taxon>asterids</taxon>
        <taxon>lamiids</taxon>
        <taxon>Lamiales</taxon>
        <taxon>Pedaliaceae</taxon>
        <taxon>Sesamum</taxon>
    </lineage>
</organism>
<name>A0AAW2REW8_SESRA</name>
<keyword evidence="1" id="KW-0479">Metal-binding</keyword>
<reference evidence="2" key="2">
    <citation type="journal article" date="2024" name="Plant">
        <title>Genomic evolution and insights into agronomic trait innovations of Sesamum species.</title>
        <authorList>
            <person name="Miao H."/>
            <person name="Wang L."/>
            <person name="Qu L."/>
            <person name="Liu H."/>
            <person name="Sun Y."/>
            <person name="Le M."/>
            <person name="Wang Q."/>
            <person name="Wei S."/>
            <person name="Zheng Y."/>
            <person name="Lin W."/>
            <person name="Duan Y."/>
            <person name="Cao H."/>
            <person name="Xiong S."/>
            <person name="Wang X."/>
            <person name="Wei L."/>
            <person name="Li C."/>
            <person name="Ma Q."/>
            <person name="Ju M."/>
            <person name="Zhao R."/>
            <person name="Li G."/>
            <person name="Mu C."/>
            <person name="Tian Q."/>
            <person name="Mei H."/>
            <person name="Zhang T."/>
            <person name="Gao T."/>
            <person name="Zhang H."/>
        </authorList>
    </citation>
    <scope>NUCLEOTIDE SEQUENCE</scope>
    <source>
        <strain evidence="2">G02</strain>
    </source>
</reference>
<dbReference type="GO" id="GO:0006355">
    <property type="term" value="P:regulation of DNA-templated transcription"/>
    <property type="evidence" value="ECO:0007669"/>
    <property type="project" value="UniProtKB-UniRule"/>
</dbReference>
<gene>
    <name evidence="2" type="ORF">Sradi_3157800</name>
</gene>
<dbReference type="PANTHER" id="PTHR31669">
    <property type="entry name" value="PROTEIN FAR1-RELATED SEQUENCE 10-RELATED"/>
    <property type="match status" value="1"/>
</dbReference>
<evidence type="ECO:0000256" key="1">
    <source>
        <dbReference type="RuleBase" id="RU367018"/>
    </source>
</evidence>
<keyword evidence="1" id="KW-0863">Zinc-finger</keyword>
<comment type="subcellular location">
    <subcellularLocation>
        <location evidence="1">Nucleus</location>
    </subcellularLocation>
</comment>
<comment type="caution">
    <text evidence="2">The sequence shown here is derived from an EMBL/GenBank/DDBJ whole genome shotgun (WGS) entry which is preliminary data.</text>
</comment>
<dbReference type="InterPro" id="IPR031052">
    <property type="entry name" value="FHY3/FAR1"/>
</dbReference>
<dbReference type="GO" id="GO:0008270">
    <property type="term" value="F:zinc ion binding"/>
    <property type="evidence" value="ECO:0007669"/>
    <property type="project" value="UniProtKB-UniRule"/>
</dbReference>
<evidence type="ECO:0000313" key="2">
    <source>
        <dbReference type="EMBL" id="KAL0378523.1"/>
    </source>
</evidence>
<dbReference type="EMBL" id="JACGWJ010000013">
    <property type="protein sequence ID" value="KAL0378523.1"/>
    <property type="molecule type" value="Genomic_DNA"/>
</dbReference>
<dbReference type="AlphaFoldDB" id="A0AAW2REW8"/>
<dbReference type="PANTHER" id="PTHR31669:SF251">
    <property type="entry name" value="PROTEIN FAR1-RELATED SEQUENCE"/>
    <property type="match status" value="1"/>
</dbReference>
<reference evidence="2" key="1">
    <citation type="submission" date="2020-06" db="EMBL/GenBank/DDBJ databases">
        <authorList>
            <person name="Li T."/>
            <person name="Hu X."/>
            <person name="Zhang T."/>
            <person name="Song X."/>
            <person name="Zhang H."/>
            <person name="Dai N."/>
            <person name="Sheng W."/>
            <person name="Hou X."/>
            <person name="Wei L."/>
        </authorList>
    </citation>
    <scope>NUCLEOTIDE SEQUENCE</scope>
    <source>
        <strain evidence="2">G02</strain>
        <tissue evidence="2">Leaf</tissue>
    </source>
</reference>
<keyword evidence="1" id="KW-0539">Nucleus</keyword>
<sequence>MSGKQSKTDQDATMAKSLTMTWPNTCHCLCIWYIYQNAAMHLSSVFACFSSFSKDFSSCINDFEDEEEFLCAWEEMLDKCELKTNEWLERMFKLKEMGASLWATIILCRYDHHSA</sequence>
<protein>
    <recommendedName>
        <fullName evidence="1">Protein FAR1-RELATED SEQUENCE</fullName>
    </recommendedName>
</protein>
<comment type="function">
    <text evidence="1">Putative transcription activator involved in regulating light control of development.</text>
</comment>
<dbReference type="GO" id="GO:0005634">
    <property type="term" value="C:nucleus"/>
    <property type="evidence" value="ECO:0007669"/>
    <property type="project" value="UniProtKB-SubCell"/>
</dbReference>
<accession>A0AAW2REW8</accession>
<proteinExistence type="inferred from homology"/>
<keyword evidence="1" id="KW-0862">Zinc</keyword>